<protein>
    <submittedName>
        <fullName evidence="1">Phage late control D family protein</fullName>
    </submittedName>
</protein>
<dbReference type="PANTHER" id="PTHR35862">
    <property type="entry name" value="FELS-2 PROPHAGE PROTEIN"/>
    <property type="match status" value="1"/>
</dbReference>
<dbReference type="PANTHER" id="PTHR35862:SF3">
    <property type="entry name" value="FELS-2 PROPHAGE PROTEIN"/>
    <property type="match status" value="1"/>
</dbReference>
<dbReference type="SUPFAM" id="SSF69279">
    <property type="entry name" value="Phage tail proteins"/>
    <property type="match status" value="1"/>
</dbReference>
<proteinExistence type="predicted"/>
<reference evidence="1" key="1">
    <citation type="submission" date="2022-06" db="EMBL/GenBank/DDBJ databases">
        <title>A novel DMS-producing enzyme.</title>
        <authorList>
            <person name="Zhang Y."/>
        </authorList>
    </citation>
    <scope>NUCLEOTIDE SEQUENCE</scope>
    <source>
        <strain evidence="1">RT37</strain>
    </source>
</reference>
<sequence length="338" mass="37489">MSASRSNATPYRYRRPSYRLTLAGEDITPRLNGRLIDLRLREQRGLEADQLDITLADHDGALALPRRGATLRLAFGWQDEGLIDKGLFTVDEVQHSGSPDQLTLRARSADMRGELPGKRTFSWHDLTLEEIVETIAKRHGLDPVIGQTLGGIRLEHIDQTEESDLNFLTRLGERFDAIAAVKAGRMLFTLAGEALTASGLTMPAISLSRSDGDQHRYSITDRDSYTGVKAYWNDTQGAERRIVLAGSDDNAKQLRPTYASETNALTAAQAEWRRLQRGLAEFELTLATGRADVLPETPLAVRGFKPEIDATPWLVTEVEHSLASTGLQTILKAEVMKR</sequence>
<dbReference type="RefSeq" id="WP_348826798.1">
    <property type="nucleotide sequence ID" value="NZ_CP098827.1"/>
</dbReference>
<organism evidence="1">
    <name type="scientific">Halomonas sp. RT37</name>
    <dbReference type="NCBI Taxonomy" id="2950872"/>
    <lineage>
        <taxon>Bacteria</taxon>
        <taxon>Pseudomonadati</taxon>
        <taxon>Pseudomonadota</taxon>
        <taxon>Gammaproteobacteria</taxon>
        <taxon>Oceanospirillales</taxon>
        <taxon>Halomonadaceae</taxon>
        <taxon>Halomonas</taxon>
    </lineage>
</organism>
<dbReference type="Pfam" id="PF05954">
    <property type="entry name" value="Phage_GPD"/>
    <property type="match status" value="1"/>
</dbReference>
<gene>
    <name evidence="1" type="ORF">NFG58_14170</name>
</gene>
<name>A0AAU7KE50_9GAMM</name>
<evidence type="ECO:0000313" key="1">
    <source>
        <dbReference type="EMBL" id="XBO69765.1"/>
    </source>
</evidence>
<accession>A0AAU7KE50</accession>
<dbReference type="EMBL" id="CP098827">
    <property type="protein sequence ID" value="XBO69765.1"/>
    <property type="molecule type" value="Genomic_DNA"/>
</dbReference>
<dbReference type="AlphaFoldDB" id="A0AAU7KE50"/>
<dbReference type="InterPro" id="IPR052726">
    <property type="entry name" value="Phage_Baseplate_Hub"/>
</dbReference>